<keyword evidence="2" id="KW-0472">Membrane</keyword>
<evidence type="ECO:0000313" key="5">
    <source>
        <dbReference type="Proteomes" id="UP000005522"/>
    </source>
</evidence>
<gene>
    <name evidence="4" type="ORF">Acaty_c1351</name>
</gene>
<organism evidence="4 5">
    <name type="scientific">Acidithiobacillus caldus (strain ATCC 51756 / DSM 8584 / KU)</name>
    <dbReference type="NCBI Taxonomy" id="637389"/>
    <lineage>
        <taxon>Bacteria</taxon>
        <taxon>Pseudomonadati</taxon>
        <taxon>Pseudomonadota</taxon>
        <taxon>Acidithiobacillia</taxon>
        <taxon>Acidithiobacillales</taxon>
        <taxon>Acidithiobacillaceae</taxon>
        <taxon>Acidithiobacillus</taxon>
    </lineage>
</organism>
<protein>
    <submittedName>
        <fullName evidence="4">RND efflux system, outer membrane lipoprotein, NodT family</fullName>
    </submittedName>
</protein>
<keyword evidence="2 4" id="KW-0449">Lipoprotein</keyword>
<dbReference type="GO" id="GO:0015562">
    <property type="term" value="F:efflux transmembrane transporter activity"/>
    <property type="evidence" value="ECO:0007669"/>
    <property type="project" value="InterPro"/>
</dbReference>
<dbReference type="EMBL" id="CP005986">
    <property type="protein sequence ID" value="AIA55218.1"/>
    <property type="molecule type" value="Genomic_DNA"/>
</dbReference>
<keyword evidence="2" id="KW-0564">Palmitate</keyword>
<sequence>MSGIQAIFRTTEPSRRMSRVAASALIGAALTGCAVGPHLPPPTIPQPARYTQKALPQKIGGQQRLRWSDQAYARWWTTFASPGLDRIVDQVLQHNPDLAADRASLARAKALVAAAQGGLMPSIGANLGADRSKALRTGADGGSQYKVPGNLYSLILGTVSVQYNPDVFGGQEDLVHAAKARTEVQSAQLRQAQIFVIAATMNAAIDGAQAQAQLQAAQHIARADERLLTLLRAEYKLGYQNLQNVEQQQAITDAAQARLAPLEASVSAARHALDALLGSMPNRPVNLPALKRLHLPQNIPVVVPSALLKTRPDIEAARAEVRVASANADVATANLYPQLDITGSIGKAAQTGMLFFNPVSTLWSLGASLVAPIYEGGALTAERQAAMDAYHEAANRYRATVFDAFRQTADALRALQSAHTACKHSKASAKAAAKALKLAVAKYRDGVVDYNALLNAEIAYQEDTVAAIKARSTLYLDNVALFVAMGEGPDLQVKPHEDGNQRPDTQVQHHPGNRT</sequence>
<keyword evidence="2" id="KW-0812">Transmembrane</keyword>
<dbReference type="eggNOG" id="COG1538">
    <property type="taxonomic scope" value="Bacteria"/>
</dbReference>
<dbReference type="Pfam" id="PF02321">
    <property type="entry name" value="OEP"/>
    <property type="match status" value="2"/>
</dbReference>
<dbReference type="PANTHER" id="PTHR30203">
    <property type="entry name" value="OUTER MEMBRANE CATION EFFLUX PROTEIN"/>
    <property type="match status" value="1"/>
</dbReference>
<evidence type="ECO:0000256" key="2">
    <source>
        <dbReference type="RuleBase" id="RU362097"/>
    </source>
</evidence>
<keyword evidence="2" id="KW-1134">Transmembrane beta strand</keyword>
<dbReference type="AlphaFoldDB" id="A0A059ZUV3"/>
<dbReference type="NCBIfam" id="TIGR01845">
    <property type="entry name" value="outer_NodT"/>
    <property type="match status" value="1"/>
</dbReference>
<name>A0A059ZUV3_ACICK</name>
<dbReference type="InterPro" id="IPR010131">
    <property type="entry name" value="MdtP/NodT-like"/>
</dbReference>
<feature type="region of interest" description="Disordered" evidence="3">
    <location>
        <begin position="490"/>
        <end position="515"/>
    </location>
</feature>
<accession>A0A059ZUV3</accession>
<proteinExistence type="inferred from homology"/>
<comment type="similarity">
    <text evidence="1 2">Belongs to the outer membrane factor (OMF) (TC 1.B.17) family.</text>
</comment>
<feature type="compositionally biased region" description="Polar residues" evidence="3">
    <location>
        <begin position="502"/>
        <end position="515"/>
    </location>
</feature>
<evidence type="ECO:0000313" key="4">
    <source>
        <dbReference type="EMBL" id="AIA55218.1"/>
    </source>
</evidence>
<dbReference type="PANTHER" id="PTHR30203:SF33">
    <property type="entry name" value="BLR4455 PROTEIN"/>
    <property type="match status" value="1"/>
</dbReference>
<dbReference type="RefSeq" id="WP_226824366.1">
    <property type="nucleotide sequence ID" value="NZ_CP005986.1"/>
</dbReference>
<evidence type="ECO:0000256" key="1">
    <source>
        <dbReference type="ARBA" id="ARBA00007613"/>
    </source>
</evidence>
<reference evidence="4 5" key="1">
    <citation type="journal article" date="2009" name="J. Bacteriol.">
        <title>Draft genome sequence of the extremely acidophilic bacterium Acidithiobacillus caldus ATCC 51756 reveals metabolic versatility in the genus Acidithiobacillus.</title>
        <authorList>
            <person name="Valdes J."/>
            <person name="Quatrini R."/>
            <person name="Hallberg K."/>
            <person name="Dopson M."/>
            <person name="Valenzuela P.D."/>
            <person name="Holmes D.S."/>
        </authorList>
    </citation>
    <scope>NUCLEOTIDE SEQUENCE [LARGE SCALE GENOMIC DNA]</scope>
    <source>
        <strain evidence="5">ATCC 51756 / DSM 8584 / KU</strain>
    </source>
</reference>
<dbReference type="Gene3D" id="1.20.1600.10">
    <property type="entry name" value="Outer membrane efflux proteins (OEP)"/>
    <property type="match status" value="1"/>
</dbReference>
<dbReference type="KEGG" id="acz:Acaty_c1351"/>
<dbReference type="SUPFAM" id="SSF56954">
    <property type="entry name" value="Outer membrane efflux proteins (OEP)"/>
    <property type="match status" value="1"/>
</dbReference>
<dbReference type="InterPro" id="IPR003423">
    <property type="entry name" value="OMP_efflux"/>
</dbReference>
<evidence type="ECO:0000256" key="3">
    <source>
        <dbReference type="SAM" id="MobiDB-lite"/>
    </source>
</evidence>
<dbReference type="HOGENOM" id="CLU_012817_13_0_6"/>
<comment type="subcellular location">
    <subcellularLocation>
        <location evidence="2">Cell membrane</location>
        <topology evidence="2">Lipid-anchor</topology>
    </subcellularLocation>
</comment>
<dbReference type="Proteomes" id="UP000005522">
    <property type="component" value="Chromosome"/>
</dbReference>
<dbReference type="GO" id="GO:0005886">
    <property type="term" value="C:plasma membrane"/>
    <property type="evidence" value="ECO:0007669"/>
    <property type="project" value="UniProtKB-SubCell"/>
</dbReference>
<dbReference type="Gene3D" id="2.20.200.10">
    <property type="entry name" value="Outer membrane efflux proteins (OEP)"/>
    <property type="match status" value="1"/>
</dbReference>